<evidence type="ECO:0000313" key="2">
    <source>
        <dbReference type="EMBL" id="KDR69243.1"/>
    </source>
</evidence>
<gene>
    <name evidence="2" type="ORF">GALMADRAFT_256082</name>
</gene>
<reference evidence="3" key="1">
    <citation type="journal article" date="2014" name="Proc. Natl. Acad. Sci. U.S.A.">
        <title>Extensive sampling of basidiomycete genomes demonstrates inadequacy of the white-rot/brown-rot paradigm for wood decay fungi.</title>
        <authorList>
            <person name="Riley R."/>
            <person name="Salamov A.A."/>
            <person name="Brown D.W."/>
            <person name="Nagy L.G."/>
            <person name="Floudas D."/>
            <person name="Held B.W."/>
            <person name="Levasseur A."/>
            <person name="Lombard V."/>
            <person name="Morin E."/>
            <person name="Otillar R."/>
            <person name="Lindquist E.A."/>
            <person name="Sun H."/>
            <person name="LaButti K.M."/>
            <person name="Schmutz J."/>
            <person name="Jabbour D."/>
            <person name="Luo H."/>
            <person name="Baker S.E."/>
            <person name="Pisabarro A.G."/>
            <person name="Walton J.D."/>
            <person name="Blanchette R.A."/>
            <person name="Henrissat B."/>
            <person name="Martin F."/>
            <person name="Cullen D."/>
            <person name="Hibbett D.S."/>
            <person name="Grigoriev I.V."/>
        </authorList>
    </citation>
    <scope>NUCLEOTIDE SEQUENCE [LARGE SCALE GENOMIC DNA]</scope>
    <source>
        <strain evidence="3">CBS 339.88</strain>
    </source>
</reference>
<keyword evidence="3" id="KW-1185">Reference proteome</keyword>
<evidence type="ECO:0000313" key="3">
    <source>
        <dbReference type="Proteomes" id="UP000027222"/>
    </source>
</evidence>
<name>A0A067SR19_GALM3</name>
<dbReference type="EMBL" id="KL142403">
    <property type="protein sequence ID" value="KDR69243.1"/>
    <property type="molecule type" value="Genomic_DNA"/>
</dbReference>
<dbReference type="OrthoDB" id="3119524at2759"/>
<feature type="compositionally biased region" description="Basic and acidic residues" evidence="1">
    <location>
        <begin position="173"/>
        <end position="186"/>
    </location>
</feature>
<dbReference type="AlphaFoldDB" id="A0A067SR19"/>
<feature type="region of interest" description="Disordered" evidence="1">
    <location>
        <begin position="163"/>
        <end position="189"/>
    </location>
</feature>
<organism evidence="2 3">
    <name type="scientific">Galerina marginata (strain CBS 339.88)</name>
    <dbReference type="NCBI Taxonomy" id="685588"/>
    <lineage>
        <taxon>Eukaryota</taxon>
        <taxon>Fungi</taxon>
        <taxon>Dikarya</taxon>
        <taxon>Basidiomycota</taxon>
        <taxon>Agaricomycotina</taxon>
        <taxon>Agaricomycetes</taxon>
        <taxon>Agaricomycetidae</taxon>
        <taxon>Agaricales</taxon>
        <taxon>Agaricineae</taxon>
        <taxon>Strophariaceae</taxon>
        <taxon>Galerina</taxon>
    </lineage>
</organism>
<protein>
    <submittedName>
        <fullName evidence="2">Uncharacterized protein</fullName>
    </submittedName>
</protein>
<sequence length="317" mass="34476">MKSYQFDLIHTGNIELIQPVSDGQSFIFTFPTIAFQKTKSLGIRLYFDNTCTYTAILYPSKAVSICGVYLVASMPVVQGDANIVVRVDKTFHATASWTTYINGQHIRCSACQDTNNGENRVAAAGVAIDATDALAASLTAFPYAAYGEVEAWAEAMRNPEPTDIDIVVGNDGRVSDQTKDPGEKEVASATMREVSVHTDSTGGANPSPASEAGVCPPDADLMKLSSTMAWPKAMSHFLGTTTQADLQKRHDTVMGEWVVARGDNISSKAYDYFVYSHGVVWPRTILEFTADADFLKIRSRHIGILKVLEDGLEALKM</sequence>
<dbReference type="HOGENOM" id="CLU_070623_0_0_1"/>
<dbReference type="Proteomes" id="UP000027222">
    <property type="component" value="Unassembled WGS sequence"/>
</dbReference>
<accession>A0A067SR19</accession>
<evidence type="ECO:0000256" key="1">
    <source>
        <dbReference type="SAM" id="MobiDB-lite"/>
    </source>
</evidence>
<proteinExistence type="predicted"/>